<dbReference type="STRING" id="1586287.BBK82_44380"/>
<accession>A0A1B2HW47</accession>
<gene>
    <name evidence="1" type="ORF">BBK82_44380</name>
</gene>
<sequence>MDHLLTAEHPLVILVLKGVDRARDQTSVHALLDDLASIARWHLLSGRRFLCLVETDDTEFSTPTPGGEQPSWNRHEWLLRHRNGERVLPWITPAS</sequence>
<dbReference type="KEGG" id="led:BBK82_44380"/>
<dbReference type="Proteomes" id="UP000093053">
    <property type="component" value="Chromosome"/>
</dbReference>
<evidence type="ECO:0000313" key="1">
    <source>
        <dbReference type="EMBL" id="ANZ41933.1"/>
    </source>
</evidence>
<evidence type="ECO:0000313" key="2">
    <source>
        <dbReference type="Proteomes" id="UP000093053"/>
    </source>
</evidence>
<dbReference type="OrthoDB" id="5184890at2"/>
<dbReference type="RefSeq" id="WP_065920268.1">
    <property type="nucleotide sequence ID" value="NZ_CP016793.1"/>
</dbReference>
<organism evidence="1 2">
    <name type="scientific">Lentzea guizhouensis</name>
    <dbReference type="NCBI Taxonomy" id="1586287"/>
    <lineage>
        <taxon>Bacteria</taxon>
        <taxon>Bacillati</taxon>
        <taxon>Actinomycetota</taxon>
        <taxon>Actinomycetes</taxon>
        <taxon>Pseudonocardiales</taxon>
        <taxon>Pseudonocardiaceae</taxon>
        <taxon>Lentzea</taxon>
    </lineage>
</organism>
<proteinExistence type="predicted"/>
<protein>
    <submittedName>
        <fullName evidence="1">Uncharacterized protein</fullName>
    </submittedName>
</protein>
<name>A0A1B2HW47_9PSEU</name>
<dbReference type="AlphaFoldDB" id="A0A1B2HW47"/>
<keyword evidence="2" id="KW-1185">Reference proteome</keyword>
<reference evidence="1 2" key="1">
    <citation type="submission" date="2016-07" db="EMBL/GenBank/DDBJ databases">
        <title>Complete genome sequence of the Lentzea guizhouensis DHS C013.</title>
        <authorList>
            <person name="Cao C."/>
        </authorList>
    </citation>
    <scope>NUCLEOTIDE SEQUENCE [LARGE SCALE GENOMIC DNA]</scope>
    <source>
        <strain evidence="1 2">DHS C013</strain>
    </source>
</reference>
<dbReference type="EMBL" id="CP016793">
    <property type="protein sequence ID" value="ANZ41933.1"/>
    <property type="molecule type" value="Genomic_DNA"/>
</dbReference>